<dbReference type="Proteomes" id="UP001596549">
    <property type="component" value="Unassembled WGS sequence"/>
</dbReference>
<dbReference type="InterPro" id="IPR013325">
    <property type="entry name" value="RNA_pol_sigma_r2"/>
</dbReference>
<organism evidence="1 2">
    <name type="scientific">Fictibacillus iocasae</name>
    <dbReference type="NCBI Taxonomy" id="2715437"/>
    <lineage>
        <taxon>Bacteria</taxon>
        <taxon>Bacillati</taxon>
        <taxon>Bacillota</taxon>
        <taxon>Bacilli</taxon>
        <taxon>Bacillales</taxon>
        <taxon>Fictibacillaceae</taxon>
        <taxon>Fictibacillus</taxon>
    </lineage>
</organism>
<evidence type="ECO:0000313" key="2">
    <source>
        <dbReference type="Proteomes" id="UP001596549"/>
    </source>
</evidence>
<reference evidence="2" key="1">
    <citation type="journal article" date="2019" name="Int. J. Syst. Evol. Microbiol.">
        <title>The Global Catalogue of Microorganisms (GCM) 10K type strain sequencing project: providing services to taxonomists for standard genome sequencing and annotation.</title>
        <authorList>
            <consortium name="The Broad Institute Genomics Platform"/>
            <consortium name="The Broad Institute Genome Sequencing Center for Infectious Disease"/>
            <person name="Wu L."/>
            <person name="Ma J."/>
        </authorList>
    </citation>
    <scope>NUCLEOTIDE SEQUENCE [LARGE SCALE GENOMIC DNA]</scope>
    <source>
        <strain evidence="2">NBRC 106396</strain>
    </source>
</reference>
<evidence type="ECO:0000313" key="1">
    <source>
        <dbReference type="EMBL" id="MFC7373194.1"/>
    </source>
</evidence>
<proteinExistence type="predicted"/>
<dbReference type="Gene3D" id="1.10.1740.10">
    <property type="match status" value="1"/>
</dbReference>
<dbReference type="SUPFAM" id="SSF88946">
    <property type="entry name" value="Sigma2 domain of RNA polymerase sigma factors"/>
    <property type="match status" value="1"/>
</dbReference>
<name>A0ABW2NZ11_9BACL</name>
<accession>A0ABW2NZ11</accession>
<gene>
    <name evidence="1" type="ORF">ACFQPF_16250</name>
</gene>
<dbReference type="RefSeq" id="WP_379750868.1">
    <property type="nucleotide sequence ID" value="NZ_JBHTCP010000050.1"/>
</dbReference>
<keyword evidence="2" id="KW-1185">Reference proteome</keyword>
<sequence length="103" mass="11805">MKPSSTDLRLVERIIEKDRTALETLYNRYERLLYRAAFMTSGSEQKAEAAVADLFMEIWTFPHAFLVQGDMRFSSMFLNKCLDKCKPAAQVAAIPVTAHCHFN</sequence>
<dbReference type="EMBL" id="JBHTCP010000050">
    <property type="protein sequence ID" value="MFC7373194.1"/>
    <property type="molecule type" value="Genomic_DNA"/>
</dbReference>
<protein>
    <submittedName>
        <fullName evidence="1">RNA polymerase sigma factor</fullName>
    </submittedName>
</protein>
<comment type="caution">
    <text evidence="1">The sequence shown here is derived from an EMBL/GenBank/DDBJ whole genome shotgun (WGS) entry which is preliminary data.</text>
</comment>